<dbReference type="PANTHER" id="PTHR33594">
    <property type="entry name" value="SUPERFAMILY HYDROLASE, PUTATIVE (AFU_ORTHOLOGUE AFUA_1G03035)-RELATED"/>
    <property type="match status" value="1"/>
</dbReference>
<evidence type="ECO:0000313" key="2">
    <source>
        <dbReference type="EMBL" id="KAF2118668.1"/>
    </source>
</evidence>
<accession>A0A6A5ZJQ6</accession>
<dbReference type="AlphaFoldDB" id="A0A6A5ZJQ6"/>
<sequence>MSSPTPNVPIPASHKELFTTLSHFVKDYMSKYDMSHDYQHILRVLSNAHRILLSEQKAHPETIYDPTTIYFAALLHDVGDKKYAKPGEDVGQIVYNVLKDRGADAEFAHKIQTIVTHVSYTNEVTNPQSVTDVLATYPELAVVQDADRLDAIGAIGVARCFAFSGAKRQGEEMGVAIQHFGEKLLRLPGMMKTGTGREMAGRRKEILEEFRKEFKDEAKLSFDLV</sequence>
<dbReference type="InterPro" id="IPR006674">
    <property type="entry name" value="HD_domain"/>
</dbReference>
<keyword evidence="3" id="KW-1185">Reference proteome</keyword>
<name>A0A6A5ZJQ6_9PLEO</name>
<dbReference type="Pfam" id="PF01966">
    <property type="entry name" value="HD"/>
    <property type="match status" value="1"/>
</dbReference>
<dbReference type="Proteomes" id="UP000799770">
    <property type="component" value="Unassembled WGS sequence"/>
</dbReference>
<protein>
    <recommendedName>
        <fullName evidence="1">HD/PDEase domain-containing protein</fullName>
    </recommendedName>
</protein>
<dbReference type="SUPFAM" id="SSF109604">
    <property type="entry name" value="HD-domain/PDEase-like"/>
    <property type="match status" value="1"/>
</dbReference>
<dbReference type="CDD" id="cd00077">
    <property type="entry name" value="HDc"/>
    <property type="match status" value="1"/>
</dbReference>
<evidence type="ECO:0000313" key="3">
    <source>
        <dbReference type="Proteomes" id="UP000799770"/>
    </source>
</evidence>
<dbReference type="SMART" id="SM00471">
    <property type="entry name" value="HDc"/>
    <property type="match status" value="1"/>
</dbReference>
<dbReference type="InterPro" id="IPR003607">
    <property type="entry name" value="HD/PDEase_dom"/>
</dbReference>
<dbReference type="OrthoDB" id="16547at2759"/>
<dbReference type="Gene3D" id="1.10.3210.50">
    <property type="match status" value="1"/>
</dbReference>
<gene>
    <name evidence="2" type="ORF">BDV96DRAFT_568301</name>
</gene>
<evidence type="ECO:0000259" key="1">
    <source>
        <dbReference type="SMART" id="SM00471"/>
    </source>
</evidence>
<feature type="domain" description="HD/PDEase" evidence="1">
    <location>
        <begin position="33"/>
        <end position="161"/>
    </location>
</feature>
<proteinExistence type="predicted"/>
<dbReference type="PANTHER" id="PTHR33594:SF1">
    <property type="entry name" value="HD_PDEASE DOMAIN-CONTAINING PROTEIN"/>
    <property type="match status" value="1"/>
</dbReference>
<organism evidence="2 3">
    <name type="scientific">Lophiotrema nucula</name>
    <dbReference type="NCBI Taxonomy" id="690887"/>
    <lineage>
        <taxon>Eukaryota</taxon>
        <taxon>Fungi</taxon>
        <taxon>Dikarya</taxon>
        <taxon>Ascomycota</taxon>
        <taxon>Pezizomycotina</taxon>
        <taxon>Dothideomycetes</taxon>
        <taxon>Pleosporomycetidae</taxon>
        <taxon>Pleosporales</taxon>
        <taxon>Lophiotremataceae</taxon>
        <taxon>Lophiotrema</taxon>
    </lineage>
</organism>
<dbReference type="EMBL" id="ML977316">
    <property type="protein sequence ID" value="KAF2118668.1"/>
    <property type="molecule type" value="Genomic_DNA"/>
</dbReference>
<reference evidence="2" key="1">
    <citation type="journal article" date="2020" name="Stud. Mycol.">
        <title>101 Dothideomycetes genomes: a test case for predicting lifestyles and emergence of pathogens.</title>
        <authorList>
            <person name="Haridas S."/>
            <person name="Albert R."/>
            <person name="Binder M."/>
            <person name="Bloem J."/>
            <person name="Labutti K."/>
            <person name="Salamov A."/>
            <person name="Andreopoulos B."/>
            <person name="Baker S."/>
            <person name="Barry K."/>
            <person name="Bills G."/>
            <person name="Bluhm B."/>
            <person name="Cannon C."/>
            <person name="Castanera R."/>
            <person name="Culley D."/>
            <person name="Daum C."/>
            <person name="Ezra D."/>
            <person name="Gonzalez J."/>
            <person name="Henrissat B."/>
            <person name="Kuo A."/>
            <person name="Liang C."/>
            <person name="Lipzen A."/>
            <person name="Lutzoni F."/>
            <person name="Magnuson J."/>
            <person name="Mondo S."/>
            <person name="Nolan M."/>
            <person name="Ohm R."/>
            <person name="Pangilinan J."/>
            <person name="Park H.-J."/>
            <person name="Ramirez L."/>
            <person name="Alfaro M."/>
            <person name="Sun H."/>
            <person name="Tritt A."/>
            <person name="Yoshinaga Y."/>
            <person name="Zwiers L.-H."/>
            <person name="Turgeon B."/>
            <person name="Goodwin S."/>
            <person name="Spatafora J."/>
            <person name="Crous P."/>
            <person name="Grigoriev I."/>
        </authorList>
    </citation>
    <scope>NUCLEOTIDE SEQUENCE</scope>
    <source>
        <strain evidence="2">CBS 627.86</strain>
    </source>
</reference>